<dbReference type="InterPro" id="IPR023198">
    <property type="entry name" value="PGP-like_dom2"/>
</dbReference>
<evidence type="ECO:0000256" key="2">
    <source>
        <dbReference type="ARBA" id="ARBA00004818"/>
    </source>
</evidence>
<dbReference type="Pfam" id="PF00702">
    <property type="entry name" value="Hydrolase"/>
    <property type="match status" value="1"/>
</dbReference>
<reference evidence="5 6" key="1">
    <citation type="submission" date="2018-12" db="EMBL/GenBank/DDBJ databases">
        <authorList>
            <person name="Lunina O.N."/>
            <person name="Grouzdev D.S."/>
            <person name="Gorlenko V.M."/>
            <person name="Savvichev A.S."/>
        </authorList>
    </citation>
    <scope>NUCLEOTIDE SEQUENCE [LARGE SCALE GENOMIC DNA]</scope>
    <source>
        <strain evidence="5 6">BrKhr-17</strain>
    </source>
</reference>
<dbReference type="GO" id="GO:0006281">
    <property type="term" value="P:DNA repair"/>
    <property type="evidence" value="ECO:0007669"/>
    <property type="project" value="TreeGrafter"/>
</dbReference>
<dbReference type="InterPro" id="IPR050155">
    <property type="entry name" value="HAD-like_hydrolase_sf"/>
</dbReference>
<dbReference type="GO" id="GO:0008967">
    <property type="term" value="F:phosphoglycolate phosphatase activity"/>
    <property type="evidence" value="ECO:0007669"/>
    <property type="project" value="UniProtKB-EC"/>
</dbReference>
<dbReference type="PANTHER" id="PTHR43434:SF1">
    <property type="entry name" value="PHOSPHOGLYCOLATE PHOSPHATASE"/>
    <property type="match status" value="1"/>
</dbReference>
<gene>
    <name evidence="5" type="ORF">EKD02_08615</name>
</gene>
<evidence type="ECO:0000256" key="4">
    <source>
        <dbReference type="ARBA" id="ARBA00013078"/>
    </source>
</evidence>
<sequence length="217" mass="23959">MAASLSLSVLSNAGVIFWDFDGVIKESLEIKGEAFAEVFAPFGADTAGRVREHHKANGGVSRYEKIPLYLSWAGVQPVGSLVESYCARFSAVAMERVIRSPWVPGVEAWLKNNPFNQHFFLLSATPHTELLEIVRALDLDSSFLEIHGAPMGKADAIRSIIERYGYRPEECLMIGDSKGDQLAAEKNSITFLLRRHSLNEVAFRSYEGCSVADFSEG</sequence>
<dbReference type="SFLD" id="SFLDS00003">
    <property type="entry name" value="Haloacid_Dehalogenase"/>
    <property type="match status" value="1"/>
</dbReference>
<accession>A0A432ASI6</accession>
<dbReference type="SUPFAM" id="SSF56784">
    <property type="entry name" value="HAD-like"/>
    <property type="match status" value="1"/>
</dbReference>
<dbReference type="SFLD" id="SFLDG01129">
    <property type="entry name" value="C1.5:_HAD__Beta-PGM__Phosphata"/>
    <property type="match status" value="1"/>
</dbReference>
<dbReference type="GO" id="GO:0005829">
    <property type="term" value="C:cytosol"/>
    <property type="evidence" value="ECO:0007669"/>
    <property type="project" value="TreeGrafter"/>
</dbReference>
<evidence type="ECO:0000256" key="3">
    <source>
        <dbReference type="ARBA" id="ARBA00006171"/>
    </source>
</evidence>
<organism evidence="5 6">
    <name type="scientific">Chlorobium phaeovibrioides</name>
    <dbReference type="NCBI Taxonomy" id="1094"/>
    <lineage>
        <taxon>Bacteria</taxon>
        <taxon>Pseudomonadati</taxon>
        <taxon>Chlorobiota</taxon>
        <taxon>Chlorobiia</taxon>
        <taxon>Chlorobiales</taxon>
        <taxon>Chlorobiaceae</taxon>
        <taxon>Chlorobium/Pelodictyon group</taxon>
        <taxon>Chlorobium</taxon>
    </lineage>
</organism>
<evidence type="ECO:0000313" key="6">
    <source>
        <dbReference type="Proteomes" id="UP000279908"/>
    </source>
</evidence>
<name>A0A432ASI6_CHLPH</name>
<evidence type="ECO:0000256" key="1">
    <source>
        <dbReference type="ARBA" id="ARBA00000830"/>
    </source>
</evidence>
<protein>
    <recommendedName>
        <fullName evidence="4">phosphoglycolate phosphatase</fullName>
        <ecNumber evidence="4">3.1.3.18</ecNumber>
    </recommendedName>
</protein>
<keyword evidence="5" id="KW-0378">Hydrolase</keyword>
<proteinExistence type="inferred from homology"/>
<dbReference type="Gene3D" id="3.40.50.1000">
    <property type="entry name" value="HAD superfamily/HAD-like"/>
    <property type="match status" value="1"/>
</dbReference>
<comment type="pathway">
    <text evidence="2">Organic acid metabolism; glycolate biosynthesis; glycolate from 2-phosphoglycolate: step 1/1.</text>
</comment>
<comment type="similarity">
    <text evidence="3">Belongs to the HAD-like hydrolase superfamily. CbbY/CbbZ/Gph/YieH family.</text>
</comment>
<evidence type="ECO:0000313" key="5">
    <source>
        <dbReference type="EMBL" id="RTY35992.1"/>
    </source>
</evidence>
<dbReference type="EMBL" id="RXYK01000015">
    <property type="protein sequence ID" value="RTY35992.1"/>
    <property type="molecule type" value="Genomic_DNA"/>
</dbReference>
<dbReference type="PANTHER" id="PTHR43434">
    <property type="entry name" value="PHOSPHOGLYCOLATE PHOSPHATASE"/>
    <property type="match status" value="1"/>
</dbReference>
<comment type="catalytic activity">
    <reaction evidence="1">
        <text>2-phosphoglycolate + H2O = glycolate + phosphate</text>
        <dbReference type="Rhea" id="RHEA:14369"/>
        <dbReference type="ChEBI" id="CHEBI:15377"/>
        <dbReference type="ChEBI" id="CHEBI:29805"/>
        <dbReference type="ChEBI" id="CHEBI:43474"/>
        <dbReference type="ChEBI" id="CHEBI:58033"/>
        <dbReference type="EC" id="3.1.3.18"/>
    </reaction>
</comment>
<comment type="caution">
    <text evidence="5">The sequence shown here is derived from an EMBL/GenBank/DDBJ whole genome shotgun (WGS) entry which is preliminary data.</text>
</comment>
<dbReference type="InterPro" id="IPR023214">
    <property type="entry name" value="HAD_sf"/>
</dbReference>
<dbReference type="Proteomes" id="UP000279908">
    <property type="component" value="Unassembled WGS sequence"/>
</dbReference>
<dbReference type="Gene3D" id="1.10.150.240">
    <property type="entry name" value="Putative phosphatase, domain 2"/>
    <property type="match status" value="1"/>
</dbReference>
<dbReference type="EC" id="3.1.3.18" evidence="4"/>
<dbReference type="AlphaFoldDB" id="A0A432ASI6"/>
<dbReference type="InterPro" id="IPR036412">
    <property type="entry name" value="HAD-like_sf"/>
</dbReference>